<dbReference type="KEGG" id="rpy:Y013_06150"/>
<dbReference type="Proteomes" id="UP000018781">
    <property type="component" value="Chromosome"/>
</dbReference>
<dbReference type="EMBL" id="CP006996">
    <property type="protein sequence ID" value="AHD23650.1"/>
    <property type="molecule type" value="Genomic_DNA"/>
</dbReference>
<sequence length="61" mass="6181">MPPCEYPQNAIGPSGSRPLRYITRVTAASRTAGVFGTTAATDDAVRRTSPSGAVSNAGGDV</sequence>
<organism evidence="1 2">
    <name type="scientific">Rhodococcus pyridinivorans SB3094</name>
    <dbReference type="NCBI Taxonomy" id="1435356"/>
    <lineage>
        <taxon>Bacteria</taxon>
        <taxon>Bacillati</taxon>
        <taxon>Actinomycetota</taxon>
        <taxon>Actinomycetes</taxon>
        <taxon>Mycobacteriales</taxon>
        <taxon>Nocardiaceae</taxon>
        <taxon>Rhodococcus</taxon>
    </lineage>
</organism>
<protein>
    <submittedName>
        <fullName evidence="1">Uncharacterized protein</fullName>
    </submittedName>
</protein>
<dbReference type="AlphaFoldDB" id="V9XNT6"/>
<reference evidence="1 2" key="1">
    <citation type="journal article" date="2014" name="Genome Announc.">
        <title>Complete Genome of Rhodococcus pyridinivorans SB3094, a Methyl-Ethyl-Ketone-Degrading Bacterium Used for Bioaugmentation.</title>
        <authorList>
            <person name="Dueholm M.S."/>
            <person name="Albertsen M."/>
            <person name="D'Imperio S."/>
            <person name="Tale V.P."/>
            <person name="Lewis D."/>
            <person name="Nielsen P.H."/>
            <person name="Nielsen J.L."/>
        </authorList>
    </citation>
    <scope>NUCLEOTIDE SEQUENCE [LARGE SCALE GENOMIC DNA]</scope>
    <source>
        <strain evidence="1 2">SB3094</strain>
    </source>
</reference>
<name>V9XNT6_9NOCA</name>
<dbReference type="HOGENOM" id="CLU_2919794_0_0_11"/>
<accession>V9XNT6</accession>
<gene>
    <name evidence="1" type="ORF">Y013_06150</name>
</gene>
<evidence type="ECO:0000313" key="1">
    <source>
        <dbReference type="EMBL" id="AHD23650.1"/>
    </source>
</evidence>
<proteinExistence type="predicted"/>
<evidence type="ECO:0000313" key="2">
    <source>
        <dbReference type="Proteomes" id="UP000018781"/>
    </source>
</evidence>